<comment type="similarity">
    <text evidence="2">Belongs to the bacterial solute-binding protein 1 family.</text>
</comment>
<dbReference type="Pfam" id="PF13416">
    <property type="entry name" value="SBP_bac_8"/>
    <property type="match status" value="1"/>
</dbReference>
<comment type="function">
    <text evidence="8">Part of the ABC transporter complex UgpBAEC involved in sn-glycerol-3-phosphate (G3P) import. Binds G3P.</text>
</comment>
<dbReference type="Proteomes" id="UP000199598">
    <property type="component" value="Unassembled WGS sequence"/>
</dbReference>
<evidence type="ECO:0000256" key="4">
    <source>
        <dbReference type="ARBA" id="ARBA00017470"/>
    </source>
</evidence>
<keyword evidence="6" id="KW-0732">Signal</keyword>
<evidence type="ECO:0000256" key="7">
    <source>
        <dbReference type="ARBA" id="ARBA00022764"/>
    </source>
</evidence>
<dbReference type="EMBL" id="FOSK01000001">
    <property type="protein sequence ID" value="SFJ99284.1"/>
    <property type="molecule type" value="Genomic_DNA"/>
</dbReference>
<dbReference type="SUPFAM" id="SSF53850">
    <property type="entry name" value="Periplasmic binding protein-like II"/>
    <property type="match status" value="1"/>
</dbReference>
<evidence type="ECO:0000256" key="8">
    <source>
        <dbReference type="ARBA" id="ARBA00034473"/>
    </source>
</evidence>
<comment type="subcellular location">
    <subcellularLocation>
        <location evidence="1">Periplasm</location>
    </subcellularLocation>
</comment>
<proteinExistence type="inferred from homology"/>
<evidence type="ECO:0000256" key="2">
    <source>
        <dbReference type="ARBA" id="ARBA00008520"/>
    </source>
</evidence>
<accession>A0A1I3VV64</accession>
<evidence type="ECO:0000256" key="3">
    <source>
        <dbReference type="ARBA" id="ARBA00011557"/>
    </source>
</evidence>
<evidence type="ECO:0000313" key="10">
    <source>
        <dbReference type="Proteomes" id="UP000199598"/>
    </source>
</evidence>
<protein>
    <recommendedName>
        <fullName evidence="4">sn-glycerol-3-phosphate-binding periplasmic protein UgpB</fullName>
    </recommendedName>
</protein>
<organism evidence="9 10">
    <name type="scientific">Pseudovibrio ascidiaceicola</name>
    <dbReference type="NCBI Taxonomy" id="285279"/>
    <lineage>
        <taxon>Bacteria</taxon>
        <taxon>Pseudomonadati</taxon>
        <taxon>Pseudomonadota</taxon>
        <taxon>Alphaproteobacteria</taxon>
        <taxon>Hyphomicrobiales</taxon>
        <taxon>Stappiaceae</taxon>
        <taxon>Pseudovibrio</taxon>
    </lineage>
</organism>
<evidence type="ECO:0000313" key="9">
    <source>
        <dbReference type="EMBL" id="SFJ99284.1"/>
    </source>
</evidence>
<dbReference type="PANTHER" id="PTHR43649:SF31">
    <property type="entry name" value="SN-GLYCEROL-3-PHOSPHATE-BINDING PERIPLASMIC PROTEIN UGPB"/>
    <property type="match status" value="1"/>
</dbReference>
<gene>
    <name evidence="9" type="ORF">SAMN04488518_101651</name>
</gene>
<evidence type="ECO:0000256" key="1">
    <source>
        <dbReference type="ARBA" id="ARBA00004418"/>
    </source>
</evidence>
<dbReference type="InterPro" id="IPR006059">
    <property type="entry name" value="SBP"/>
</dbReference>
<keyword evidence="10" id="KW-1185">Reference proteome</keyword>
<evidence type="ECO:0000256" key="5">
    <source>
        <dbReference type="ARBA" id="ARBA00022448"/>
    </source>
</evidence>
<keyword evidence="5" id="KW-0813">Transport</keyword>
<name>A0A1I3VV64_9HYPH</name>
<dbReference type="InterPro" id="IPR050490">
    <property type="entry name" value="Bact_solute-bd_prot1"/>
</dbReference>
<keyword evidence="7" id="KW-0574">Periplasm</keyword>
<dbReference type="Gene3D" id="3.40.190.10">
    <property type="entry name" value="Periplasmic binding protein-like II"/>
    <property type="match status" value="2"/>
</dbReference>
<comment type="caution">
    <text evidence="9">The sequence shown here is derived from an EMBL/GenBank/DDBJ whole genome shotgun (WGS) entry which is preliminary data.</text>
</comment>
<dbReference type="PANTHER" id="PTHR43649">
    <property type="entry name" value="ARABINOSE-BINDING PROTEIN-RELATED"/>
    <property type="match status" value="1"/>
</dbReference>
<reference evidence="9 10" key="1">
    <citation type="submission" date="2016-10" db="EMBL/GenBank/DDBJ databases">
        <authorList>
            <person name="Varghese N."/>
            <person name="Submissions S."/>
        </authorList>
    </citation>
    <scope>NUCLEOTIDE SEQUENCE [LARGE SCALE GENOMIC DNA]</scope>
    <source>
        <strain evidence="9 10">DSM 16392</strain>
    </source>
</reference>
<evidence type="ECO:0000256" key="6">
    <source>
        <dbReference type="ARBA" id="ARBA00022729"/>
    </source>
</evidence>
<sequence length="463" mass="50514">MDRHCDGSGVNSASHVRFFQLSHWGATKMTLRKATGVATFAALAMSSTASFAATEINWWHAMGGRLGEVVNEISTKYNASQDACQLTPVYKGNYEETLTAGIAAFRAGEQPNILQVFDAGSATIIGAKGAVVPAEDLLKDAGVEFNIEDYIAGVRYFYADAAGKMIGMPFNSSTPILYYNVEALAKAGVEAPKTWEEFEAIAPKLKAAGYVPLAQSHLPWIFTENFMSRHNLPFATNNNGYDGAKGTKILVNNDAIKMHFTKVKGWLDAELFGYYGTGWGDNQKVFQDGSAAMWLGSSGSFGGLTKSTDFKFSATYLPHWASVSETGTNTFIGGAALFAMSGKPKGENDCVANFYSFLTSADMQYYWHQETGYVPITNAAYELATKDGYYDRVPAAEIGIKQLTLPGGENTKGYRMGFYVQVRDVMNREYGKIFSGEKSVDDAFQTIEDEANKLLARFAKTSN</sequence>
<comment type="subunit">
    <text evidence="3">The complex is composed of two ATP-binding proteins (UgpC), two transmembrane proteins (UgpA and UgpE) and a solute-binding protein (UgpB).</text>
</comment>